<dbReference type="Gene3D" id="1.10.10.10">
    <property type="entry name" value="Winged helix-like DNA-binding domain superfamily/Winged helix DNA-binding domain"/>
    <property type="match status" value="1"/>
</dbReference>
<keyword evidence="1" id="KW-0479">Metal-binding</keyword>
<dbReference type="InterPro" id="IPR032610">
    <property type="entry name" value="DUF2172"/>
</dbReference>
<reference evidence="5" key="1">
    <citation type="submission" date="2023-02" db="EMBL/GenBank/DDBJ databases">
        <title>Description and genomic characterization of Salipiger bruguierae sp. nov., isolated from the sediment of mangrove plant Bruguiera sexangula.</title>
        <authorList>
            <person name="Long M."/>
        </authorList>
    </citation>
    <scope>NUCLEOTIDE SEQUENCE</scope>
    <source>
        <strain evidence="5">H15</strain>
        <plasmid evidence="5">unnamed4</plasmid>
    </source>
</reference>
<evidence type="ECO:0000256" key="1">
    <source>
        <dbReference type="PIRSR" id="PIRSR015244-50"/>
    </source>
</evidence>
<sequence>MDDARGGSDAWPVPADPGTLGPRIHARAAELYPVCRSIAGPGLRQTLDIIGREIALDRVETPSGSAAHDWTVPREWTLRSAWIRDPSGQCVLDAADNNLHVLNYSIPFHGRLPLEELKAHVFTLPDQPELIPYRTSYYQPRWGFCMRHADFERLPEGEYEACIEASHGDGAMSHGEHLIRGRSDREVVLSAHICHPSLANDNCSGIAVLVELARTLAGRDLRHSYRFLFAPGTIGALAWLSRNQQGVGRIDHGLIVSCLGDGGGPTYKRSRRGNAPIDRAMAYVLAAQGPSARCVEFTPDGYDERQYCSPGYDLPFGSFQRSAPGSFPEYHTSADNLDFIRPEHLAASHDMILQAIEILEEDHCPLNLCPMGEPQLGRRNLYGTIGGAGQSSEIDAIRWVLNLADGRHSLLDMAERSGLRFRDLARAARRLHAADLLSAPPR</sequence>
<evidence type="ECO:0000259" key="4">
    <source>
        <dbReference type="Pfam" id="PF16254"/>
    </source>
</evidence>
<feature type="domain" description="UCP01524 winged helix-turn-helix" evidence="3">
    <location>
        <begin position="366"/>
        <end position="438"/>
    </location>
</feature>
<geneLocation type="plasmid" evidence="5">
    <name>unnamed4</name>
</geneLocation>
<dbReference type="Pfam" id="PF16221">
    <property type="entry name" value="HTH_47"/>
    <property type="match status" value="1"/>
</dbReference>
<dbReference type="PIRSF" id="PIRSF015244">
    <property type="entry name" value="UCP015244"/>
    <property type="match status" value="1"/>
</dbReference>
<dbReference type="RefSeq" id="WP_353476555.1">
    <property type="nucleotide sequence ID" value="NZ_CP123389.1"/>
</dbReference>
<organism evidence="5">
    <name type="scientific">Alloyangia sp. H15</name>
    <dbReference type="NCBI Taxonomy" id="3029062"/>
    <lineage>
        <taxon>Bacteria</taxon>
        <taxon>Pseudomonadati</taxon>
        <taxon>Pseudomonadota</taxon>
        <taxon>Alphaproteobacteria</taxon>
        <taxon>Rhodobacterales</taxon>
        <taxon>Roseobacteraceae</taxon>
        <taxon>Alloyangia</taxon>
    </lineage>
</organism>
<comment type="cofactor">
    <cofactor evidence="1">
        <name>Zn(2+)</name>
        <dbReference type="ChEBI" id="CHEBI:29105"/>
    </cofactor>
    <text evidence="1">Binds 1 zinc ion per subunit.</text>
</comment>
<dbReference type="Gene3D" id="3.40.630.10">
    <property type="entry name" value="Zn peptidases"/>
    <property type="match status" value="1"/>
</dbReference>
<feature type="binding site" evidence="1">
    <location>
        <position position="331"/>
    </location>
    <ligand>
        <name>Zn(2+)</name>
        <dbReference type="ChEBI" id="CHEBI:29105"/>
    </ligand>
</feature>
<dbReference type="InterPro" id="IPR012353">
    <property type="entry name" value="UCP015244"/>
</dbReference>
<feature type="domain" description="DUF4910" evidence="4">
    <location>
        <begin position="26"/>
        <end position="362"/>
    </location>
</feature>
<dbReference type="Pfam" id="PF09940">
    <property type="entry name" value="DUF2172"/>
    <property type="match status" value="1"/>
</dbReference>
<protein>
    <submittedName>
        <fullName evidence="5">DUF4910 domain-containing protein</fullName>
    </submittedName>
</protein>
<dbReference type="InterPro" id="IPR032589">
    <property type="entry name" value="DUF4910"/>
</dbReference>
<feature type="binding site" evidence="1">
    <location>
        <position position="195"/>
    </location>
    <ligand>
        <name>Zn(2+)</name>
        <dbReference type="ChEBI" id="CHEBI:29105"/>
    </ligand>
</feature>
<dbReference type="Gene3D" id="3.50.30.90">
    <property type="match status" value="1"/>
</dbReference>
<dbReference type="SUPFAM" id="SSF53187">
    <property type="entry name" value="Zn-dependent exopeptidases"/>
    <property type="match status" value="1"/>
</dbReference>
<proteinExistence type="predicted"/>
<feature type="domain" description="DUF2172" evidence="2">
    <location>
        <begin position="75"/>
        <end position="165"/>
    </location>
</feature>
<keyword evidence="1" id="KW-0862">Zinc</keyword>
<feature type="binding site" evidence="1">
    <location>
        <position position="201"/>
    </location>
    <ligand>
        <name>Zn(2+)</name>
        <dbReference type="ChEBI" id="CHEBI:29105"/>
    </ligand>
</feature>
<evidence type="ECO:0000313" key="5">
    <source>
        <dbReference type="EMBL" id="XCC97665.1"/>
    </source>
</evidence>
<dbReference type="EMBL" id="CP123389">
    <property type="protein sequence ID" value="XCC97665.1"/>
    <property type="molecule type" value="Genomic_DNA"/>
</dbReference>
<evidence type="ECO:0000259" key="2">
    <source>
        <dbReference type="Pfam" id="PF09940"/>
    </source>
</evidence>
<accession>A0AAU8ASX2</accession>
<keyword evidence="5" id="KW-0614">Plasmid</keyword>
<dbReference type="Pfam" id="PF16254">
    <property type="entry name" value="DUF4910"/>
    <property type="match status" value="1"/>
</dbReference>
<dbReference type="InterPro" id="IPR032622">
    <property type="entry name" value="UCP01524_HTH"/>
</dbReference>
<dbReference type="AlphaFoldDB" id="A0AAU8ASX2"/>
<dbReference type="InterPro" id="IPR036388">
    <property type="entry name" value="WH-like_DNA-bd_sf"/>
</dbReference>
<name>A0AAU8ASX2_9RHOB</name>
<dbReference type="GO" id="GO:0046872">
    <property type="term" value="F:metal ion binding"/>
    <property type="evidence" value="ECO:0007669"/>
    <property type="project" value="UniProtKB-KW"/>
</dbReference>
<evidence type="ECO:0000259" key="3">
    <source>
        <dbReference type="Pfam" id="PF16221"/>
    </source>
</evidence>
<gene>
    <name evidence="5" type="ORF">PVT71_27575</name>
</gene>